<sequence length="616" mass="66487">MKHITPRRNALWLAIALALCLISAIGASLVQTAGGHVAVKDLRWETSSGETLSALLFKPDTATADDKAPAIVVSHGWWNNREMQDANYVELARRGYVVVSIDMYGHGNSEPLANADIPVNGTGMYDAVTLVADLPYVDTDRIGVTGHSNGARAANYSVVADNEAPTPLISSVLLVDNEAFYADADGAYTNIYGGRDVGLVADQYDEFFFRSYDENGVALTAPRDFVGTPNAQSFLNFGADPATAGETREAGQFYTESVDGTDARRILYTPAQTHPWGPFSKQTTSDVIAYFDATLGAPEAIDPAAQVWQWKEFFNALGLVGFGIFLVAFARALLVTRAFAGLRRNELPEATPQTRTGLVWFWASMVVSALISGVTYVALSQNEAIGSLAFNSVPSLFPQGAVFFIALWAAINGGAALLIMAVSWFAIGRKSGIDLRAGGMLPGWRRFFQAILLGLVVVVAAFGIVAVVDYFFTTDFRIWVLAVKWFTPDKIPLALLVLPFFLLYFFANSLAVNVFNRFTLGGREWINTAVLALFNALAPIVLVVVQYTTFFASGELVPGFGGIYSIWLFPVIVILAVAAVVSRKLYRATGNPYLGGFIMAATVSLVSVTNTLTVTG</sequence>
<keyword evidence="2" id="KW-0812">Transmembrane</keyword>
<feature type="transmembrane region" description="Helical" evidence="2">
    <location>
        <begin position="399"/>
        <end position="427"/>
    </location>
</feature>
<dbReference type="InterPro" id="IPR050261">
    <property type="entry name" value="FrsA_esterase"/>
</dbReference>
<comment type="similarity">
    <text evidence="1">Belongs to the AB hydrolase superfamily.</text>
</comment>
<feature type="transmembrane region" description="Helical" evidence="2">
    <location>
        <begin position="525"/>
        <end position="547"/>
    </location>
</feature>
<dbReference type="PANTHER" id="PTHR22946">
    <property type="entry name" value="DIENELACTONE HYDROLASE DOMAIN-CONTAINING PROTEIN-RELATED"/>
    <property type="match status" value="1"/>
</dbReference>
<proteinExistence type="inferred from homology"/>
<dbReference type="SUPFAM" id="SSF53474">
    <property type="entry name" value="alpha/beta-Hydrolases"/>
    <property type="match status" value="1"/>
</dbReference>
<feature type="domain" description="Xaa-Pro dipeptidyl-peptidase-like" evidence="3">
    <location>
        <begin position="49"/>
        <end position="183"/>
    </location>
</feature>
<dbReference type="RefSeq" id="WP_179548900.1">
    <property type="nucleotide sequence ID" value="NZ_BSEW01000002.1"/>
</dbReference>
<dbReference type="InterPro" id="IPR029058">
    <property type="entry name" value="AB_hydrolase_fold"/>
</dbReference>
<dbReference type="InterPro" id="IPR000383">
    <property type="entry name" value="Xaa-Pro-like_dom"/>
</dbReference>
<dbReference type="GO" id="GO:0016787">
    <property type="term" value="F:hydrolase activity"/>
    <property type="evidence" value="ECO:0007669"/>
    <property type="project" value="InterPro"/>
</dbReference>
<dbReference type="Proteomes" id="UP000549913">
    <property type="component" value="Unassembled WGS sequence"/>
</dbReference>
<keyword evidence="2" id="KW-1133">Transmembrane helix</keyword>
<dbReference type="Gene3D" id="3.40.50.1820">
    <property type="entry name" value="alpha/beta hydrolase"/>
    <property type="match status" value="1"/>
</dbReference>
<evidence type="ECO:0000313" key="5">
    <source>
        <dbReference type="Proteomes" id="UP000549913"/>
    </source>
</evidence>
<gene>
    <name evidence="4" type="ORF">BJ984_003237</name>
</gene>
<keyword evidence="5" id="KW-1185">Reference proteome</keyword>
<feature type="transmembrane region" description="Helical" evidence="2">
    <location>
        <begin position="593"/>
        <end position="613"/>
    </location>
</feature>
<dbReference type="EMBL" id="JACCBM010000001">
    <property type="protein sequence ID" value="NYD72079.1"/>
    <property type="molecule type" value="Genomic_DNA"/>
</dbReference>
<feature type="transmembrane region" description="Helical" evidence="2">
    <location>
        <begin position="357"/>
        <end position="379"/>
    </location>
</feature>
<name>A0A852ST57_9MICO</name>
<evidence type="ECO:0000313" key="4">
    <source>
        <dbReference type="EMBL" id="NYD72079.1"/>
    </source>
</evidence>
<dbReference type="PANTHER" id="PTHR22946:SF0">
    <property type="entry name" value="DIENELACTONE HYDROLASE DOMAIN-CONTAINING PROTEIN"/>
    <property type="match status" value="1"/>
</dbReference>
<protein>
    <submittedName>
        <fullName evidence="4">Pimeloyl-ACP methyl ester carboxylesterase</fullName>
    </submittedName>
</protein>
<comment type="caution">
    <text evidence="4">The sequence shown here is derived from an EMBL/GenBank/DDBJ whole genome shotgun (WGS) entry which is preliminary data.</text>
</comment>
<keyword evidence="2" id="KW-0472">Membrane</keyword>
<organism evidence="4 5">
    <name type="scientific">Herbiconiux flava</name>
    <dbReference type="NCBI Taxonomy" id="881268"/>
    <lineage>
        <taxon>Bacteria</taxon>
        <taxon>Bacillati</taxon>
        <taxon>Actinomycetota</taxon>
        <taxon>Actinomycetes</taxon>
        <taxon>Micrococcales</taxon>
        <taxon>Microbacteriaceae</taxon>
        <taxon>Herbiconiux</taxon>
    </lineage>
</organism>
<feature type="transmembrane region" description="Helical" evidence="2">
    <location>
        <begin position="559"/>
        <end position="581"/>
    </location>
</feature>
<reference evidence="4 5" key="1">
    <citation type="submission" date="2020-07" db="EMBL/GenBank/DDBJ databases">
        <title>Sequencing the genomes of 1000 actinobacteria strains.</title>
        <authorList>
            <person name="Klenk H.-P."/>
        </authorList>
    </citation>
    <scope>NUCLEOTIDE SEQUENCE [LARGE SCALE GENOMIC DNA]</scope>
    <source>
        <strain evidence="4 5">DSM 26474</strain>
    </source>
</reference>
<feature type="transmembrane region" description="Helical" evidence="2">
    <location>
        <begin position="313"/>
        <end position="336"/>
    </location>
</feature>
<feature type="transmembrane region" description="Helical" evidence="2">
    <location>
        <begin position="447"/>
        <end position="471"/>
    </location>
</feature>
<accession>A0A852ST57</accession>
<evidence type="ECO:0000256" key="1">
    <source>
        <dbReference type="ARBA" id="ARBA00008645"/>
    </source>
</evidence>
<dbReference type="Pfam" id="PF02129">
    <property type="entry name" value="Peptidase_S15"/>
    <property type="match status" value="1"/>
</dbReference>
<dbReference type="AlphaFoldDB" id="A0A852ST57"/>
<evidence type="ECO:0000259" key="3">
    <source>
        <dbReference type="Pfam" id="PF02129"/>
    </source>
</evidence>
<evidence type="ECO:0000256" key="2">
    <source>
        <dbReference type="SAM" id="Phobius"/>
    </source>
</evidence>
<feature type="transmembrane region" description="Helical" evidence="2">
    <location>
        <begin position="491"/>
        <end position="513"/>
    </location>
</feature>